<dbReference type="Gene3D" id="2.60.40.10">
    <property type="entry name" value="Immunoglobulins"/>
    <property type="match status" value="1"/>
</dbReference>
<organism evidence="5 6">
    <name type="scientific">Roseibacillus ishigakijimensis</name>
    <dbReference type="NCBI Taxonomy" id="454146"/>
    <lineage>
        <taxon>Bacteria</taxon>
        <taxon>Pseudomonadati</taxon>
        <taxon>Verrucomicrobiota</taxon>
        <taxon>Verrucomicrobiia</taxon>
        <taxon>Verrucomicrobiales</taxon>
        <taxon>Verrucomicrobiaceae</taxon>
        <taxon>Roseibacillus</taxon>
    </lineage>
</organism>
<dbReference type="Proteomes" id="UP000604083">
    <property type="component" value="Unassembled WGS sequence"/>
</dbReference>
<evidence type="ECO:0000256" key="1">
    <source>
        <dbReference type="ARBA" id="ARBA00022729"/>
    </source>
</evidence>
<dbReference type="CDD" id="cd00063">
    <property type="entry name" value="FN3"/>
    <property type="match status" value="1"/>
</dbReference>
<dbReference type="InterPro" id="IPR013783">
    <property type="entry name" value="Ig-like_fold"/>
</dbReference>
<keyword evidence="6" id="KW-1185">Reference proteome</keyword>
<dbReference type="RefSeq" id="WP_377174367.1">
    <property type="nucleotide sequence ID" value="NZ_JBHUJA010000031.1"/>
</dbReference>
<dbReference type="InterPro" id="IPR036116">
    <property type="entry name" value="FN3_sf"/>
</dbReference>
<sequence length="1379" mass="146642">MILTQLRPALVLGLLSLHTSAADLNWTGATSSDWEIAANWDSNTQPAEGDVLRINSGTVTFDSDREVNYNSVLLDGATLTFQGGLFKATAHPNWQNTVDGTASQEGATVHLNQLQVGTGNGKTGLYQVTAGELLIARGLSGSSIFLGGNKANDDGGTGTFEISGGSLLTRGAVQLGSTNGNGAGTFAVLGSQASSIGIGANNEDSDGAWNQLPGSTLRVGVDFGGVTPIVIHDGSGDESGTAAVFENGTLLDVSYYAGASGGGTWTVLELENGDIVDNGLAFAPGVDTSVWSFAIDNSGNNGLLTVTSNEPVNRDVYWDGSENSDWGNPANWTNNFGVADGKYVHIESGTIDYTEANGLSANLRGFRMTGGTLNLSGGEIQAAELSSAYSNLDGTVNQTGGEFGLNALEIGRTVGNDAHYNLSNGELRIGRARNGYSLFLGAHSNFSDAGDGTLTISGGSFATRTGIKLGDATHAGQGTFAVLGSTASEIAIAGANDDSDGFWEQHSGSVLQVGIDFGGVTPILIKDSAENTSGTSATFANGALLDVDYHNLTEGGGTWTVLEVENGDIIDQGLTFAPGVDTSIWSFTIDNSGPNGRLLLTAQGDPLGHALTIGNTPQQKMRYGMDYERLWYWTGGLNGSERDQIARWTTVDADVDFIRVAVNGGYELTEGSYNYSAYGNKILPLMREMQEANPQLKFFASPRPQNEAESGVAWQPYPRWITGATGNNSNFDFDWQKCAEYLVRYLLLMKNEGFQISFLDITNEWQSNVGGGRLTQDDMDNIHEYLNVTYFENPWNYSEVEPDLFLAPEDIPLIVAPSSWNYSQGRSWISNLDSGDKEAIAIAASHNTDRTGDAQSFAATARAELGDDVEIWNTEVHGWKSTSNENETTSFYYYLEAVRAGFGGLNGWLAIGTTNQGHSYILNPSGTPQRNVKYHIFQKLSSTSNYGHALDILEEPDLFTAPLGSNDDDIPRNVAAFIKGNLMTVWIVNENAASVPLIITPSGRTIEGSSVRRTHWIDPAEVEGFVSYEAVTSGTSFASTIPGESVCCFEILLDGEDFAPRRFEAEDYSHQWGTGTETASDVDGGENICHTNHGDFLRFGSVALATNATVSFRAARPNGGLPALIRVREGSAEGPVLGEVAVPETGGWQNYETLTTTLSVPAGIYNLYLEFAEEAADPAGGYLMNLNWFSVNEDTTVLLPVTGLTASATGSEQIDLNWEATEGAGSYTVKRATASEGPFLPVAEGLLSPGYADSGLSPETTYYYVVSATFAGEAGPDSAIASATTEAEAVIIDPAKVVIANLTLGLDGTQAEQLSFTVEESQQGVNYQVYGSDTMEANDWEAVGPVFAGNGGLLEIEVLFNYSATTNAKHFFRLQATVE</sequence>
<dbReference type="SUPFAM" id="SSF49785">
    <property type="entry name" value="Galactose-binding domain-like"/>
    <property type="match status" value="1"/>
</dbReference>
<dbReference type="SUPFAM" id="SSF51445">
    <property type="entry name" value="(Trans)glycosidases"/>
    <property type="match status" value="1"/>
</dbReference>
<proteinExistence type="predicted"/>
<feature type="chain" id="PRO_5037886926" evidence="2">
    <location>
        <begin position="22"/>
        <end position="1379"/>
    </location>
</feature>
<dbReference type="SUPFAM" id="SSF49265">
    <property type="entry name" value="Fibronectin type III"/>
    <property type="match status" value="1"/>
</dbReference>
<comment type="caution">
    <text evidence="5">The sequence shown here is derived from an EMBL/GenBank/DDBJ whole genome shotgun (WGS) entry which is preliminary data.</text>
</comment>
<reference evidence="5" key="1">
    <citation type="submission" date="2021-01" db="EMBL/GenBank/DDBJ databases">
        <title>Modified the classification status of verrucomicrobia.</title>
        <authorList>
            <person name="Feng X."/>
        </authorList>
    </citation>
    <scope>NUCLEOTIDE SEQUENCE</scope>
    <source>
        <strain evidence="5">KCTC 12986</strain>
    </source>
</reference>
<evidence type="ECO:0000259" key="4">
    <source>
        <dbReference type="PROSITE" id="PS51175"/>
    </source>
</evidence>
<dbReference type="Pfam" id="PF03422">
    <property type="entry name" value="CBM_6"/>
    <property type="match status" value="1"/>
</dbReference>
<dbReference type="PROSITE" id="PS50853">
    <property type="entry name" value="FN3"/>
    <property type="match status" value="1"/>
</dbReference>
<accession>A0A934RRH5</accession>
<feature type="domain" description="CBM6" evidence="4">
    <location>
        <begin position="1061"/>
        <end position="1192"/>
    </location>
</feature>
<protein>
    <submittedName>
        <fullName evidence="5">Carbohydrate-binding protein</fullName>
    </submittedName>
</protein>
<evidence type="ECO:0000256" key="2">
    <source>
        <dbReference type="SAM" id="SignalP"/>
    </source>
</evidence>
<evidence type="ECO:0000259" key="3">
    <source>
        <dbReference type="PROSITE" id="PS50853"/>
    </source>
</evidence>
<dbReference type="InterPro" id="IPR006584">
    <property type="entry name" value="Cellulose-bd_IV"/>
</dbReference>
<dbReference type="InterPro" id="IPR005084">
    <property type="entry name" value="CBM6"/>
</dbReference>
<evidence type="ECO:0000313" key="5">
    <source>
        <dbReference type="EMBL" id="MBK1832920.1"/>
    </source>
</evidence>
<dbReference type="EMBL" id="JAENIO010000004">
    <property type="protein sequence ID" value="MBK1832920.1"/>
    <property type="molecule type" value="Genomic_DNA"/>
</dbReference>
<dbReference type="PROSITE" id="PS51175">
    <property type="entry name" value="CBM6"/>
    <property type="match status" value="1"/>
</dbReference>
<keyword evidence="1 2" id="KW-0732">Signal</keyword>
<dbReference type="GO" id="GO:0030246">
    <property type="term" value="F:carbohydrate binding"/>
    <property type="evidence" value="ECO:0007669"/>
    <property type="project" value="InterPro"/>
</dbReference>
<evidence type="ECO:0000313" key="6">
    <source>
        <dbReference type="Proteomes" id="UP000604083"/>
    </source>
</evidence>
<feature type="domain" description="Fibronectin type-III" evidence="3">
    <location>
        <begin position="1200"/>
        <end position="1288"/>
    </location>
</feature>
<feature type="signal peptide" evidence="2">
    <location>
        <begin position="1"/>
        <end position="21"/>
    </location>
</feature>
<dbReference type="InterPro" id="IPR003961">
    <property type="entry name" value="FN3_dom"/>
</dbReference>
<dbReference type="Gene3D" id="3.20.20.80">
    <property type="entry name" value="Glycosidases"/>
    <property type="match status" value="1"/>
</dbReference>
<dbReference type="InterPro" id="IPR017853">
    <property type="entry name" value="GH"/>
</dbReference>
<gene>
    <name evidence="5" type="ORF">JIN78_02500</name>
</gene>
<name>A0A934RRH5_9BACT</name>
<dbReference type="InterPro" id="IPR008979">
    <property type="entry name" value="Galactose-bd-like_sf"/>
</dbReference>
<dbReference type="CDD" id="cd04084">
    <property type="entry name" value="CBM6_xylanase-like"/>
    <property type="match status" value="1"/>
</dbReference>
<dbReference type="SMART" id="SM00606">
    <property type="entry name" value="CBD_IV"/>
    <property type="match status" value="1"/>
</dbReference>
<dbReference type="Gene3D" id="2.60.120.260">
    <property type="entry name" value="Galactose-binding domain-like"/>
    <property type="match status" value="1"/>
</dbReference>